<keyword evidence="1" id="KW-0813">Transport</keyword>
<dbReference type="GO" id="GO:0020037">
    <property type="term" value="F:heme binding"/>
    <property type="evidence" value="ECO:0007669"/>
    <property type="project" value="InterPro"/>
</dbReference>
<dbReference type="SUPFAM" id="SSF46626">
    <property type="entry name" value="Cytochrome c"/>
    <property type="match status" value="1"/>
</dbReference>
<evidence type="ECO:0000259" key="6">
    <source>
        <dbReference type="PROSITE" id="PS51007"/>
    </source>
</evidence>
<evidence type="ECO:0000256" key="4">
    <source>
        <dbReference type="ARBA" id="ARBA00022982"/>
    </source>
</evidence>
<reference evidence="7" key="1">
    <citation type="submission" date="2018-06" db="EMBL/GenBank/DDBJ databases">
        <authorList>
            <person name="Zhirakovskaya E."/>
        </authorList>
    </citation>
    <scope>NUCLEOTIDE SEQUENCE</scope>
</reference>
<keyword evidence="4" id="KW-0249">Electron transport</keyword>
<feature type="domain" description="Cytochrome c" evidence="6">
    <location>
        <begin position="25"/>
        <end position="103"/>
    </location>
</feature>
<dbReference type="PANTHER" id="PTHR33751:SF9">
    <property type="entry name" value="CYTOCHROME C4"/>
    <property type="match status" value="1"/>
</dbReference>
<dbReference type="PROSITE" id="PS51007">
    <property type="entry name" value="CYTC"/>
    <property type="match status" value="1"/>
</dbReference>
<dbReference type="Gene3D" id="1.10.760.10">
    <property type="entry name" value="Cytochrome c-like domain"/>
    <property type="match status" value="1"/>
</dbReference>
<name>A0A3B0Z8X0_9ZZZZ</name>
<evidence type="ECO:0000256" key="2">
    <source>
        <dbReference type="ARBA" id="ARBA00022617"/>
    </source>
</evidence>
<dbReference type="AlphaFoldDB" id="A0A3B0Z8X0"/>
<gene>
    <name evidence="7" type="ORF">MNBD_GAMMA18-782</name>
</gene>
<sequence>MNRYVLPLGRVFFLVAVLYCVSAVQAQPVSPEMLAFPCMACHGPEGESQGDIPSLNGLSHDYLKNSLHAFKSMQRRGVIMNRIVRGYSDEQIEALARYFSGLK</sequence>
<dbReference type="PANTHER" id="PTHR33751">
    <property type="entry name" value="CBB3-TYPE CYTOCHROME C OXIDASE SUBUNIT FIXP"/>
    <property type="match status" value="1"/>
</dbReference>
<evidence type="ECO:0000256" key="1">
    <source>
        <dbReference type="ARBA" id="ARBA00022448"/>
    </source>
</evidence>
<dbReference type="GO" id="GO:0009055">
    <property type="term" value="F:electron transfer activity"/>
    <property type="evidence" value="ECO:0007669"/>
    <property type="project" value="InterPro"/>
</dbReference>
<organism evidence="7">
    <name type="scientific">hydrothermal vent metagenome</name>
    <dbReference type="NCBI Taxonomy" id="652676"/>
    <lineage>
        <taxon>unclassified sequences</taxon>
        <taxon>metagenomes</taxon>
        <taxon>ecological metagenomes</taxon>
    </lineage>
</organism>
<keyword evidence="5" id="KW-0408">Iron</keyword>
<evidence type="ECO:0000313" key="7">
    <source>
        <dbReference type="EMBL" id="VAW83907.1"/>
    </source>
</evidence>
<evidence type="ECO:0000256" key="5">
    <source>
        <dbReference type="ARBA" id="ARBA00023004"/>
    </source>
</evidence>
<dbReference type="EMBL" id="UOFP01000013">
    <property type="protein sequence ID" value="VAW83907.1"/>
    <property type="molecule type" value="Genomic_DNA"/>
</dbReference>
<keyword evidence="2" id="KW-0349">Heme</keyword>
<dbReference type="InterPro" id="IPR050597">
    <property type="entry name" value="Cytochrome_c_Oxidase_Subunit"/>
</dbReference>
<proteinExistence type="predicted"/>
<accession>A0A3B0Z8X0</accession>
<dbReference type="Pfam" id="PF00034">
    <property type="entry name" value="Cytochrom_C"/>
    <property type="match status" value="1"/>
</dbReference>
<dbReference type="GO" id="GO:0046872">
    <property type="term" value="F:metal ion binding"/>
    <property type="evidence" value="ECO:0007669"/>
    <property type="project" value="UniProtKB-KW"/>
</dbReference>
<dbReference type="InterPro" id="IPR036909">
    <property type="entry name" value="Cyt_c-like_dom_sf"/>
</dbReference>
<evidence type="ECO:0000256" key="3">
    <source>
        <dbReference type="ARBA" id="ARBA00022723"/>
    </source>
</evidence>
<protein>
    <recommendedName>
        <fullName evidence="6">Cytochrome c domain-containing protein</fullName>
    </recommendedName>
</protein>
<keyword evidence="3" id="KW-0479">Metal-binding</keyword>
<dbReference type="InterPro" id="IPR009056">
    <property type="entry name" value="Cyt_c-like_dom"/>
</dbReference>